<protein>
    <recommendedName>
        <fullName evidence="6">Fibrinogen C-terminal domain-containing protein</fullName>
    </recommendedName>
</protein>
<evidence type="ECO:0000259" key="6">
    <source>
        <dbReference type="PROSITE" id="PS51406"/>
    </source>
</evidence>
<evidence type="ECO:0000256" key="3">
    <source>
        <dbReference type="ARBA" id="ARBA00023157"/>
    </source>
</evidence>
<evidence type="ECO:0000256" key="1">
    <source>
        <dbReference type="ARBA" id="ARBA00004613"/>
    </source>
</evidence>
<keyword evidence="8" id="KW-1185">Reference proteome</keyword>
<evidence type="ECO:0000256" key="5">
    <source>
        <dbReference type="SAM" id="SignalP"/>
    </source>
</evidence>
<dbReference type="InterPro" id="IPR020837">
    <property type="entry name" value="Fibrinogen_CS"/>
</dbReference>
<feature type="domain" description="Fibrinogen C-terminal" evidence="6">
    <location>
        <begin position="99"/>
        <end position="319"/>
    </location>
</feature>
<dbReference type="InterPro" id="IPR014716">
    <property type="entry name" value="Fibrinogen_a/b/g_C_1"/>
</dbReference>
<keyword evidence="2" id="KW-0964">Secreted</keyword>
<evidence type="ECO:0000256" key="4">
    <source>
        <dbReference type="ARBA" id="ARBA00023180"/>
    </source>
</evidence>
<dbReference type="PANTHER" id="PTHR47221">
    <property type="entry name" value="FIBRINOGEN ALPHA CHAIN"/>
    <property type="match status" value="1"/>
</dbReference>
<sequence length="327" mass="37333">MFPSLLLYTWTTIIVCAFGYNLTIKTEKFAVEVNKTVSPNLTATEEMSVYSGIVCASWCEGSPPCCAASYNKASKQCQLYSCCEPETVPFENGIVLRKLPDQDKIIDCTDISNGSSSGVYTMYHKDGPFDVYCDVNAEGRWTIIQRRLNGAVDFYRNWQDYKLGFGNVNAEYWLGNDNLHKILSARDYKLRIDLEDWNGETRYVEYDTFFVGNEATNYVLTIGNYSGNVEDSIVFSGKENCDINGMAFSTWDVDNDNGLTDCAKDKKHAGWWYNSCTRSNLNGIYYNGGVEMKDGIYWKNWYSSDYSLKIVAMKIKSKYRRCSKSNW</sequence>
<dbReference type="InterPro" id="IPR002181">
    <property type="entry name" value="Fibrinogen_a/b/g_C_dom"/>
</dbReference>
<keyword evidence="5" id="KW-0732">Signal</keyword>
<dbReference type="PROSITE" id="PS51406">
    <property type="entry name" value="FIBRINOGEN_C_2"/>
    <property type="match status" value="1"/>
</dbReference>
<feature type="chain" id="PRO_5027066103" description="Fibrinogen C-terminal domain-containing protein" evidence="5">
    <location>
        <begin position="20"/>
        <end position="327"/>
    </location>
</feature>
<gene>
    <name evidence="7" type="ORF">MCOR_10632</name>
</gene>
<dbReference type="InterPro" id="IPR037579">
    <property type="entry name" value="FIB_ANG-like"/>
</dbReference>
<dbReference type="GO" id="GO:0030674">
    <property type="term" value="F:protein-macromolecule adaptor activity"/>
    <property type="evidence" value="ECO:0007669"/>
    <property type="project" value="TreeGrafter"/>
</dbReference>
<evidence type="ECO:0000313" key="8">
    <source>
        <dbReference type="Proteomes" id="UP000507470"/>
    </source>
</evidence>
<dbReference type="GO" id="GO:0005577">
    <property type="term" value="C:fibrinogen complex"/>
    <property type="evidence" value="ECO:0007669"/>
    <property type="project" value="TreeGrafter"/>
</dbReference>
<dbReference type="AlphaFoldDB" id="A0A6J8AVF9"/>
<dbReference type="Proteomes" id="UP000507470">
    <property type="component" value="Unassembled WGS sequence"/>
</dbReference>
<dbReference type="InterPro" id="IPR036056">
    <property type="entry name" value="Fibrinogen-like_C"/>
</dbReference>
<dbReference type="GO" id="GO:0034116">
    <property type="term" value="P:positive regulation of heterotypic cell-cell adhesion"/>
    <property type="evidence" value="ECO:0007669"/>
    <property type="project" value="TreeGrafter"/>
</dbReference>
<evidence type="ECO:0000256" key="2">
    <source>
        <dbReference type="ARBA" id="ARBA00022525"/>
    </source>
</evidence>
<accession>A0A6J8AVF9</accession>
<evidence type="ECO:0000313" key="7">
    <source>
        <dbReference type="EMBL" id="CAC5372580.1"/>
    </source>
</evidence>
<keyword evidence="4" id="KW-0325">Glycoprotein</keyword>
<dbReference type="SUPFAM" id="SSF56496">
    <property type="entry name" value="Fibrinogen C-terminal domain-like"/>
    <property type="match status" value="1"/>
</dbReference>
<feature type="signal peptide" evidence="5">
    <location>
        <begin position="1"/>
        <end position="19"/>
    </location>
</feature>
<dbReference type="CDD" id="cd00087">
    <property type="entry name" value="FReD"/>
    <property type="match status" value="1"/>
</dbReference>
<organism evidence="7 8">
    <name type="scientific">Mytilus coruscus</name>
    <name type="common">Sea mussel</name>
    <dbReference type="NCBI Taxonomy" id="42192"/>
    <lineage>
        <taxon>Eukaryota</taxon>
        <taxon>Metazoa</taxon>
        <taxon>Spiralia</taxon>
        <taxon>Lophotrochozoa</taxon>
        <taxon>Mollusca</taxon>
        <taxon>Bivalvia</taxon>
        <taxon>Autobranchia</taxon>
        <taxon>Pteriomorphia</taxon>
        <taxon>Mytilida</taxon>
        <taxon>Mytiloidea</taxon>
        <taxon>Mytilidae</taxon>
        <taxon>Mytilinae</taxon>
        <taxon>Mytilus</taxon>
    </lineage>
</organism>
<name>A0A6J8AVF9_MYTCO</name>
<comment type="subcellular location">
    <subcellularLocation>
        <location evidence="1">Secreted</location>
    </subcellularLocation>
</comment>
<reference evidence="7 8" key="1">
    <citation type="submission" date="2020-06" db="EMBL/GenBank/DDBJ databases">
        <authorList>
            <person name="Li R."/>
            <person name="Bekaert M."/>
        </authorList>
    </citation>
    <scope>NUCLEOTIDE SEQUENCE [LARGE SCALE GENOMIC DNA]</scope>
    <source>
        <strain evidence="8">wild</strain>
    </source>
</reference>
<dbReference type="Pfam" id="PF00147">
    <property type="entry name" value="Fibrinogen_C"/>
    <property type="match status" value="1"/>
</dbReference>
<dbReference type="Gene3D" id="4.10.530.10">
    <property type="entry name" value="Gamma-fibrinogen Carboxyl Terminal Fragment, domain 2"/>
    <property type="match status" value="1"/>
</dbReference>
<proteinExistence type="predicted"/>
<dbReference type="SMART" id="SM00186">
    <property type="entry name" value="FBG"/>
    <property type="match status" value="1"/>
</dbReference>
<dbReference type="PANTHER" id="PTHR47221:SF5">
    <property type="entry name" value="FIBRINOGEN C-TERMINAL DOMAIN-CONTAINING PROTEIN"/>
    <property type="match status" value="1"/>
</dbReference>
<dbReference type="Gene3D" id="3.90.215.10">
    <property type="entry name" value="Gamma Fibrinogen, chain A, domain 1"/>
    <property type="match status" value="1"/>
</dbReference>
<keyword evidence="3" id="KW-1015">Disulfide bond</keyword>
<dbReference type="PROSITE" id="PS00514">
    <property type="entry name" value="FIBRINOGEN_C_1"/>
    <property type="match status" value="1"/>
</dbReference>
<dbReference type="OrthoDB" id="6345539at2759"/>
<dbReference type="EMBL" id="CACVKT020001854">
    <property type="protein sequence ID" value="CAC5372580.1"/>
    <property type="molecule type" value="Genomic_DNA"/>
</dbReference>
<dbReference type="GO" id="GO:0005201">
    <property type="term" value="F:extracellular matrix structural constituent"/>
    <property type="evidence" value="ECO:0007669"/>
    <property type="project" value="TreeGrafter"/>
</dbReference>